<sequence>MTVTINQMEQTPGGSTKELRSEKYNFKQGAAGESAPVREKRLDVKRGARRRCLDKFDDIKKQQQLAQRRAARQGKAAAKAADTAACARVHANALLPAPLAVQPPDPLPEPDDLPQRRDWALLRAWKVLPSPDAVLESLRASGLDDEEDPWTVSRVTERHAFLCRSVRLVTRLLGEEGRTRAVRTLAYLCE</sequence>
<feature type="compositionally biased region" description="Polar residues" evidence="1">
    <location>
        <begin position="1"/>
        <end position="14"/>
    </location>
</feature>
<feature type="region of interest" description="Disordered" evidence="1">
    <location>
        <begin position="1"/>
        <end position="20"/>
    </location>
</feature>
<organism evidence="2">
    <name type="scientific">Prymnesium polylepis</name>
    <dbReference type="NCBI Taxonomy" id="72548"/>
    <lineage>
        <taxon>Eukaryota</taxon>
        <taxon>Haptista</taxon>
        <taxon>Haptophyta</taxon>
        <taxon>Prymnesiophyceae</taxon>
        <taxon>Prymnesiales</taxon>
        <taxon>Prymnesiaceae</taxon>
        <taxon>Prymnesium</taxon>
    </lineage>
</organism>
<dbReference type="AlphaFoldDB" id="A0A7S4M8R1"/>
<evidence type="ECO:0000313" key="2">
    <source>
        <dbReference type="EMBL" id="CAE2207198.1"/>
    </source>
</evidence>
<accession>A0A7S4M8R1</accession>
<reference evidence="2" key="1">
    <citation type="submission" date="2021-01" db="EMBL/GenBank/DDBJ databases">
        <authorList>
            <person name="Corre E."/>
            <person name="Pelletier E."/>
            <person name="Niang G."/>
            <person name="Scheremetjew M."/>
            <person name="Finn R."/>
            <person name="Kale V."/>
            <person name="Holt S."/>
            <person name="Cochrane G."/>
            <person name="Meng A."/>
            <person name="Brown T."/>
            <person name="Cohen L."/>
        </authorList>
    </citation>
    <scope>NUCLEOTIDE SEQUENCE</scope>
    <source>
        <strain evidence="2">UIO037</strain>
    </source>
</reference>
<protein>
    <submittedName>
        <fullName evidence="2">Uncharacterized protein</fullName>
    </submittedName>
</protein>
<gene>
    <name evidence="2" type="ORF">CPOL0286_LOCUS5660</name>
</gene>
<proteinExistence type="predicted"/>
<dbReference type="EMBL" id="HBKO01012708">
    <property type="protein sequence ID" value="CAE2207198.1"/>
    <property type="molecule type" value="Transcribed_RNA"/>
</dbReference>
<evidence type="ECO:0000256" key="1">
    <source>
        <dbReference type="SAM" id="MobiDB-lite"/>
    </source>
</evidence>
<name>A0A7S4M8R1_9EUKA</name>